<dbReference type="Gene3D" id="3.55.50.10">
    <property type="entry name" value="Baseplate protein-like domains"/>
    <property type="match status" value="1"/>
</dbReference>
<protein>
    <submittedName>
        <fullName evidence="6">Uncharacterized protein</fullName>
    </submittedName>
</protein>
<dbReference type="Gene3D" id="4.10.220.110">
    <property type="match status" value="1"/>
</dbReference>
<dbReference type="Gene3D" id="2.40.50.230">
    <property type="entry name" value="Gp5 N-terminal domain"/>
    <property type="match status" value="1"/>
</dbReference>
<reference evidence="6 7" key="1">
    <citation type="submission" date="2017-01" db="EMBL/GenBank/DDBJ databases">
        <title>Complete genome of Tateyamaria omphalii DOK1-4 isolated from seawater in Dokdo.</title>
        <authorList>
            <person name="Kim J.H."/>
            <person name="Chi W.-J."/>
        </authorList>
    </citation>
    <scope>NUCLEOTIDE SEQUENCE [LARGE SCALE GENOMIC DNA]</scope>
    <source>
        <strain evidence="6 7">DOK1-4</strain>
    </source>
</reference>
<dbReference type="InterPro" id="IPR006531">
    <property type="entry name" value="Gp5/Vgr_OB"/>
</dbReference>
<dbReference type="InterPro" id="IPR017847">
    <property type="entry name" value="T6SS_RhsGE_Vgr_subset"/>
</dbReference>
<dbReference type="SUPFAM" id="SSF69279">
    <property type="entry name" value="Phage tail proteins"/>
    <property type="match status" value="2"/>
</dbReference>
<comment type="similarity">
    <text evidence="2">Belongs to the VgrG protein family.</text>
</comment>
<feature type="domain" description="Gp5/Type VI secretion system Vgr C-terminal trimerisation" evidence="5">
    <location>
        <begin position="487"/>
        <end position="567"/>
    </location>
</feature>
<proteinExistence type="inferred from homology"/>
<dbReference type="Pfam" id="PF05954">
    <property type="entry name" value="Phage_GPD"/>
    <property type="match status" value="1"/>
</dbReference>
<dbReference type="InterPro" id="IPR050708">
    <property type="entry name" value="T6SS_VgrG/RHS"/>
</dbReference>
<sequence length="741" mass="80076">MNVARDFVQADRILRIATPLGDDILLAEKLTVNEHVSALFEITVSVRSKQPEIAPDQLLGKPVDVSVELSQEPPVRRTWNAIVTDLIAGPRASRGLRSYQLVLRPALWMLAQKSDCRIWLDKSATEIAEILCAEHGLPAPVTAGVVDPVPRQHYSVQWNETDLDYLMRRLQEDGLFFFWQHEAGAHDLHIASHAAGYLTALEGDGDVRFAAGSTDRNHINRFETTFRYIPGSHAGRDWNFTTPGMVPGAAAPGLVTLPKNGGYELYEYPVQAGYGTGTRASEGIDDAEVERVAKLRMQALEAEHARVEGASAVRTLAPGHRFTPYDVANPDTVFAPHTILSIVHEVTDTSYESVENQPEYLNRFLALPADVPATPQRTTPHPRIDGTQVAIVAGPEGEEIHPDEYGRIKLWFPWDRRAAKDGSDTCWVRVTQNWAGAGWGGQVIPRIGMEVMVSYLDGDPDRPVVTGVVPNERQKVPYELPANKTKSVMRTNSHKSSGHNEITFEDATGEEDMFFHAQKDQTIKVLHNRAKRVDNDQVESVGSNKAIDVSLNHQESIGGSMNLSVGGGGVGIVGLLGGIAAAGGADALAGSEAVGDSGISGFVGNLAQAGTVMAGLTALSNAGFAGSGHHRALAGAETASAGTRLGQLLSTTMPMSGILNTVVEKFRSDTIGMARTEQIGQFKNTSVGHTMTVHVGQEFIINCGKSKFVMDRDGNVTIIGTKFNFSATDHIQANARIIDLN</sequence>
<dbReference type="AlphaFoldDB" id="A0A1P8MU12"/>
<dbReference type="NCBIfam" id="TIGR01646">
    <property type="entry name" value="vgr_GE"/>
    <property type="match status" value="1"/>
</dbReference>
<dbReference type="InterPro" id="IPR037026">
    <property type="entry name" value="Vgr_OB-fold_dom_sf"/>
</dbReference>
<dbReference type="OrthoDB" id="9762420at2"/>
<dbReference type="KEGG" id="tom:BWR18_07745"/>
<dbReference type="PANTHER" id="PTHR32305">
    <property type="match status" value="1"/>
</dbReference>
<dbReference type="InterPro" id="IPR006533">
    <property type="entry name" value="T6SS_Vgr_RhsGE"/>
</dbReference>
<evidence type="ECO:0000256" key="1">
    <source>
        <dbReference type="ARBA" id="ARBA00004613"/>
    </source>
</evidence>
<evidence type="ECO:0000256" key="2">
    <source>
        <dbReference type="ARBA" id="ARBA00005558"/>
    </source>
</evidence>
<dbReference type="Gene3D" id="2.30.110.50">
    <property type="match status" value="1"/>
</dbReference>
<dbReference type="InterPro" id="IPR054030">
    <property type="entry name" value="Gp5_Vgr_C"/>
</dbReference>
<dbReference type="NCBIfam" id="TIGR03361">
    <property type="entry name" value="VI_Rhs_Vgr"/>
    <property type="match status" value="1"/>
</dbReference>
<dbReference type="Pfam" id="PF22178">
    <property type="entry name" value="Gp5_trimer_C"/>
    <property type="match status" value="1"/>
</dbReference>
<dbReference type="STRING" id="299262.BWR18_07745"/>
<comment type="subcellular location">
    <subcellularLocation>
        <location evidence="1">Secreted</location>
    </subcellularLocation>
</comment>
<feature type="domain" description="Gp5/Type VI secretion system Vgr protein OB-fold" evidence="4">
    <location>
        <begin position="401"/>
        <end position="468"/>
    </location>
</feature>
<organism evidence="6 7">
    <name type="scientific">Tateyamaria omphalii</name>
    <dbReference type="NCBI Taxonomy" id="299262"/>
    <lineage>
        <taxon>Bacteria</taxon>
        <taxon>Pseudomonadati</taxon>
        <taxon>Pseudomonadota</taxon>
        <taxon>Alphaproteobacteria</taxon>
        <taxon>Rhodobacterales</taxon>
        <taxon>Roseobacteraceae</taxon>
        <taxon>Tateyamaria</taxon>
    </lineage>
</organism>
<name>A0A1P8MU12_9RHOB</name>
<dbReference type="PANTHER" id="PTHR32305:SF15">
    <property type="entry name" value="PROTEIN RHSA-RELATED"/>
    <property type="match status" value="1"/>
</dbReference>
<accession>A0A1P8MU12</accession>
<evidence type="ECO:0000259" key="5">
    <source>
        <dbReference type="Pfam" id="PF22178"/>
    </source>
</evidence>
<dbReference type="EMBL" id="CP019312">
    <property type="protein sequence ID" value="APX11587.1"/>
    <property type="molecule type" value="Genomic_DNA"/>
</dbReference>
<evidence type="ECO:0000313" key="7">
    <source>
        <dbReference type="Proteomes" id="UP000186336"/>
    </source>
</evidence>
<keyword evidence="3" id="KW-0964">Secreted</keyword>
<keyword evidence="7" id="KW-1185">Reference proteome</keyword>
<dbReference type="Pfam" id="PF04717">
    <property type="entry name" value="Phage_base_V"/>
    <property type="match status" value="1"/>
</dbReference>
<dbReference type="SUPFAM" id="SSF69255">
    <property type="entry name" value="gp5 N-terminal domain-like"/>
    <property type="match status" value="1"/>
</dbReference>
<gene>
    <name evidence="6" type="ORF">BWR18_07745</name>
</gene>
<dbReference type="Proteomes" id="UP000186336">
    <property type="component" value="Chromosome"/>
</dbReference>
<evidence type="ECO:0000313" key="6">
    <source>
        <dbReference type="EMBL" id="APX11587.1"/>
    </source>
</evidence>
<dbReference type="GO" id="GO:0005576">
    <property type="term" value="C:extracellular region"/>
    <property type="evidence" value="ECO:0007669"/>
    <property type="project" value="UniProtKB-SubCell"/>
</dbReference>
<evidence type="ECO:0000259" key="4">
    <source>
        <dbReference type="Pfam" id="PF04717"/>
    </source>
</evidence>
<evidence type="ECO:0000256" key="3">
    <source>
        <dbReference type="ARBA" id="ARBA00022525"/>
    </source>
</evidence>
<dbReference type="RefSeq" id="WP_076627448.1">
    <property type="nucleotide sequence ID" value="NZ_CP019312.1"/>
</dbReference>
<dbReference type="SUPFAM" id="SSF69349">
    <property type="entry name" value="Phage fibre proteins"/>
    <property type="match status" value="1"/>
</dbReference>